<dbReference type="PANTHER" id="PTHR43662">
    <property type="match status" value="1"/>
</dbReference>
<dbReference type="PROSITE" id="PS51212">
    <property type="entry name" value="WSC"/>
    <property type="match status" value="1"/>
</dbReference>
<feature type="chain" id="PRO_5045084691" evidence="2">
    <location>
        <begin position="25"/>
        <end position="519"/>
    </location>
</feature>
<evidence type="ECO:0000256" key="1">
    <source>
        <dbReference type="SAM" id="MobiDB-lite"/>
    </source>
</evidence>
<name>A0ABR1W6K3_9PEZI</name>
<dbReference type="InterPro" id="IPR002889">
    <property type="entry name" value="WSC_carb-bd"/>
</dbReference>
<protein>
    <submittedName>
        <fullName evidence="4">WSC domain-containing protein</fullName>
    </submittedName>
</protein>
<dbReference type="GeneID" id="92087341"/>
<dbReference type="InterPro" id="IPR018535">
    <property type="entry name" value="DUF1996"/>
</dbReference>
<evidence type="ECO:0000256" key="2">
    <source>
        <dbReference type="SAM" id="SignalP"/>
    </source>
</evidence>
<sequence>MLLLSDLPIIFLGIASLAPRAADAFWRLPCSSPVVVERADPIADPGLVSTHMHTVMGSNAFNFSMDYALTQTATCSTCKVTKDLSSYWVPNLYYHAQNGSFVPVKQSGGALIYYLQRADEKDPEFKNGLIAFPKDFRMIAGDPTNRNKSDSLEQRAVSFACLGIDGPATPELPPHNCPGGLRTQLIFPSCWDGKNLDSADHRSHMAYPSGVDTGFCPPTHPKRFITIFYEVTWGVDELKGQWYGDKQPFVFSHGDPEGYGYHGDFLNGWDVPTLQKAITECTDASGVVEKCGAFQFRTDEDMAACKVMPRVHEPVKSAPAPSGNSNNQKLGSSSSSSSSSNSSPDAKNGAVLAALPGCNPVQAGPEPAVKQAAGSCTTDTAKIGDPLLPFTDVSQTAGWKYVGCFKDGMSGGRTITGGGDANSGMMKDQPDMTVDKCVQLCGEAQGGNRTGFYAGVEYKTQCFCGKTLLTEGRAPANGTIGECDMPCGGDAKQICGGYGQVSVYQKCGSGSDCQNVKFS</sequence>
<organism evidence="4 5">
    <name type="scientific">Apiospora phragmitis</name>
    <dbReference type="NCBI Taxonomy" id="2905665"/>
    <lineage>
        <taxon>Eukaryota</taxon>
        <taxon>Fungi</taxon>
        <taxon>Dikarya</taxon>
        <taxon>Ascomycota</taxon>
        <taxon>Pezizomycotina</taxon>
        <taxon>Sordariomycetes</taxon>
        <taxon>Xylariomycetidae</taxon>
        <taxon>Amphisphaeriales</taxon>
        <taxon>Apiosporaceae</taxon>
        <taxon>Apiospora</taxon>
    </lineage>
</organism>
<dbReference type="SMART" id="SM00321">
    <property type="entry name" value="WSC"/>
    <property type="match status" value="1"/>
</dbReference>
<dbReference type="EMBL" id="JAQQWL010000003">
    <property type="protein sequence ID" value="KAK8079062.1"/>
    <property type="molecule type" value="Genomic_DNA"/>
</dbReference>
<evidence type="ECO:0000313" key="5">
    <source>
        <dbReference type="Proteomes" id="UP001480595"/>
    </source>
</evidence>
<evidence type="ECO:0000313" key="4">
    <source>
        <dbReference type="EMBL" id="KAK8079062.1"/>
    </source>
</evidence>
<dbReference type="Proteomes" id="UP001480595">
    <property type="component" value="Unassembled WGS sequence"/>
</dbReference>
<dbReference type="Pfam" id="PF01822">
    <property type="entry name" value="WSC"/>
    <property type="match status" value="1"/>
</dbReference>
<feature type="region of interest" description="Disordered" evidence="1">
    <location>
        <begin position="314"/>
        <end position="348"/>
    </location>
</feature>
<proteinExistence type="predicted"/>
<keyword evidence="2" id="KW-0732">Signal</keyword>
<dbReference type="RefSeq" id="XP_066720133.1">
    <property type="nucleotide sequence ID" value="XM_066854278.1"/>
</dbReference>
<accession>A0ABR1W6K3</accession>
<dbReference type="PANTHER" id="PTHR43662:SF3">
    <property type="entry name" value="DOMAIN PROTEIN, PUTATIVE (AFU_ORTHOLOGUE AFUA_6G11970)-RELATED"/>
    <property type="match status" value="1"/>
</dbReference>
<reference evidence="4 5" key="1">
    <citation type="submission" date="2023-01" db="EMBL/GenBank/DDBJ databases">
        <title>Analysis of 21 Apiospora genomes using comparative genomics revels a genus with tremendous synthesis potential of carbohydrate active enzymes and secondary metabolites.</title>
        <authorList>
            <person name="Sorensen T."/>
        </authorList>
    </citation>
    <scope>NUCLEOTIDE SEQUENCE [LARGE SCALE GENOMIC DNA]</scope>
    <source>
        <strain evidence="4 5">CBS 135458</strain>
    </source>
</reference>
<keyword evidence="5" id="KW-1185">Reference proteome</keyword>
<evidence type="ECO:0000259" key="3">
    <source>
        <dbReference type="PROSITE" id="PS51212"/>
    </source>
</evidence>
<dbReference type="Pfam" id="PF09362">
    <property type="entry name" value="DUF1996"/>
    <property type="match status" value="1"/>
</dbReference>
<gene>
    <name evidence="4" type="ORF">PG994_002869</name>
</gene>
<feature type="domain" description="WSC" evidence="3">
    <location>
        <begin position="398"/>
        <end position="507"/>
    </location>
</feature>
<feature type="signal peptide" evidence="2">
    <location>
        <begin position="1"/>
        <end position="24"/>
    </location>
</feature>
<comment type="caution">
    <text evidence="4">The sequence shown here is derived from an EMBL/GenBank/DDBJ whole genome shotgun (WGS) entry which is preliminary data.</text>
</comment>
<feature type="compositionally biased region" description="Low complexity" evidence="1">
    <location>
        <begin position="322"/>
        <end position="343"/>
    </location>
</feature>